<keyword evidence="3" id="KW-1185">Reference proteome</keyword>
<dbReference type="Gene3D" id="3.40.980.10">
    <property type="entry name" value="MoaB/Mog-like domain"/>
    <property type="match status" value="1"/>
</dbReference>
<dbReference type="HOGENOM" id="CLU_068847_1_0_7"/>
<dbReference type="UniPathway" id="UPA00344"/>
<evidence type="ECO:0000313" key="3">
    <source>
        <dbReference type="Proteomes" id="UP000008139"/>
    </source>
</evidence>
<dbReference type="InterPro" id="IPR001453">
    <property type="entry name" value="MoaB/Mog_dom"/>
</dbReference>
<dbReference type="EMBL" id="CP002606">
    <property type="protein sequence ID" value="AEA34419.1"/>
    <property type="molecule type" value="Genomic_DNA"/>
</dbReference>
<dbReference type="CDD" id="cd03522">
    <property type="entry name" value="MoeA_like"/>
    <property type="match status" value="1"/>
</dbReference>
<dbReference type="AlphaFoldDB" id="F2LY96"/>
<protein>
    <submittedName>
        <fullName evidence="2">Molybdopterin binding domain protein</fullName>
    </submittedName>
</protein>
<dbReference type="InParanoid" id="F2LY96"/>
<dbReference type="eggNOG" id="COG0303">
    <property type="taxonomic scope" value="Bacteria"/>
</dbReference>
<reference evidence="3" key="2">
    <citation type="submission" date="2011-03" db="EMBL/GenBank/DDBJ databases">
        <title>The complete genome of Hippea maritima DSM 10411.</title>
        <authorList>
            <consortium name="US DOE Joint Genome Institute (JGI-PGF)"/>
            <person name="Lucas S."/>
            <person name="Copeland A."/>
            <person name="Lapidus A."/>
            <person name="Bruce D."/>
            <person name="Goodwin L."/>
            <person name="Pitluck S."/>
            <person name="Peters L."/>
            <person name="Kyrpides N."/>
            <person name="Mavromatis K."/>
            <person name="Pagani I."/>
            <person name="Ivanova N."/>
            <person name="Mikhailova N."/>
            <person name="Lu M."/>
            <person name="Detter J.C."/>
            <person name="Tapia R."/>
            <person name="Han C."/>
            <person name="Land M."/>
            <person name="Hauser L."/>
            <person name="Markowitz V."/>
            <person name="Cheng J.-F."/>
            <person name="Hugenholtz P."/>
            <person name="Woyke T."/>
            <person name="Wu D."/>
            <person name="Spring S."/>
            <person name="Schroeder M."/>
            <person name="Brambilla E."/>
            <person name="Klenk H.-P."/>
            <person name="Eisen J.A."/>
        </authorList>
    </citation>
    <scope>NUCLEOTIDE SEQUENCE [LARGE SCALE GENOMIC DNA]</scope>
    <source>
        <strain evidence="3">ATCC 700847 / DSM 10411 / MH2</strain>
    </source>
</reference>
<organism evidence="2 3">
    <name type="scientific">Hippea maritima (strain ATCC 700847 / DSM 10411 / MH2)</name>
    <dbReference type="NCBI Taxonomy" id="760142"/>
    <lineage>
        <taxon>Bacteria</taxon>
        <taxon>Pseudomonadati</taxon>
        <taxon>Campylobacterota</taxon>
        <taxon>Desulfurellia</taxon>
        <taxon>Desulfurellales</taxon>
        <taxon>Hippeaceae</taxon>
        <taxon>Hippea</taxon>
    </lineage>
</organism>
<dbReference type="KEGG" id="hmr:Hipma_1463"/>
<evidence type="ECO:0000259" key="1">
    <source>
        <dbReference type="SMART" id="SM00852"/>
    </source>
</evidence>
<evidence type="ECO:0000313" key="2">
    <source>
        <dbReference type="EMBL" id="AEA34419.1"/>
    </source>
</evidence>
<dbReference type="Pfam" id="PF00994">
    <property type="entry name" value="MoCF_biosynth"/>
    <property type="match status" value="1"/>
</dbReference>
<dbReference type="SMART" id="SM00852">
    <property type="entry name" value="MoCF_biosynth"/>
    <property type="match status" value="1"/>
</dbReference>
<reference evidence="2 3" key="1">
    <citation type="journal article" date="2011" name="Stand. Genomic Sci.">
        <title>Complete genome sequence of the thermophilic sulfur-reducer Hippea maritima type strain (MH(2)).</title>
        <authorList>
            <person name="Huntemann M."/>
            <person name="Lu M."/>
            <person name="Nolan M."/>
            <person name="Lapidus A."/>
            <person name="Lucas S."/>
            <person name="Hammon N."/>
            <person name="Deshpande S."/>
            <person name="Cheng J.F."/>
            <person name="Tapia R."/>
            <person name="Han C."/>
            <person name="Goodwin L."/>
            <person name="Pitluck S."/>
            <person name="Liolios K."/>
            <person name="Pagani I."/>
            <person name="Ivanova N."/>
            <person name="Ovchinikova G."/>
            <person name="Pati A."/>
            <person name="Chen A."/>
            <person name="Palaniappan K."/>
            <person name="Land M."/>
            <person name="Hauser L."/>
            <person name="Jeffries C.D."/>
            <person name="Detter J.C."/>
            <person name="Brambilla E.M."/>
            <person name="Rohde M."/>
            <person name="Spring S."/>
            <person name="Goker M."/>
            <person name="Woyke T."/>
            <person name="Bristow J."/>
            <person name="Eisen J.A."/>
            <person name="Markowitz V."/>
            <person name="Hugenholtz P."/>
            <person name="Kyrpides N.C."/>
            <person name="Klenk H.P."/>
            <person name="Mavromatis K."/>
        </authorList>
    </citation>
    <scope>NUCLEOTIDE SEQUENCE [LARGE SCALE GENOMIC DNA]</scope>
    <source>
        <strain evidence="3">ATCC 700847 / DSM 10411 / MH2</strain>
    </source>
</reference>
<name>F2LY96_HIPMA</name>
<dbReference type="RefSeq" id="WP_013682448.1">
    <property type="nucleotide sequence ID" value="NC_015318.1"/>
</dbReference>
<sequence length="342" mass="38152">MKKVKIPIEKAIGETIPHDLTKIAPGEGFKGVLFKKGHVINKEDIPLLKSIGKNYIYKLILDEDEIHEDDFAKILSEKIAGENIEYDESPSEGKIMFRAGKDGLFKLNKQRVVKLNMIAETSFPTIHNNFPVKKGQSVAAFRIIPLITKRKVLHKALNVVNEPLINVMEYKIKKASLIITGTEVYEGRVKDLFKPKIERKLGDFSVELADSIIVKDNLGDIKEAFLEFTKSESELILVSGGSSVDPDDLTKKALKKAGVRFIREGNPIQPANNLTIGYFGEITVCVVPAGALFYKATAFDIFLPRLLAKDRITKRDIAEYSVGGLCHFCKVCVYPICPFGKV</sequence>
<proteinExistence type="predicted"/>
<gene>
    <name evidence="2" type="ordered locus">Hipma_1463</name>
</gene>
<dbReference type="SUPFAM" id="SSF53218">
    <property type="entry name" value="Molybdenum cofactor biosynthesis proteins"/>
    <property type="match status" value="1"/>
</dbReference>
<dbReference type="STRING" id="760142.Hipma_1463"/>
<feature type="domain" description="MoaB/Mog" evidence="1">
    <location>
        <begin position="176"/>
        <end position="308"/>
    </location>
</feature>
<dbReference type="Proteomes" id="UP000008139">
    <property type="component" value="Chromosome"/>
</dbReference>
<dbReference type="OrthoDB" id="9767940at2"/>
<accession>F2LY96</accession>
<dbReference type="InterPro" id="IPR036425">
    <property type="entry name" value="MoaB/Mog-like_dom_sf"/>
</dbReference>